<protein>
    <submittedName>
        <fullName evidence="2">Uncharacterized protein</fullName>
    </submittedName>
</protein>
<feature type="compositionally biased region" description="Low complexity" evidence="1">
    <location>
        <begin position="71"/>
        <end position="103"/>
    </location>
</feature>
<dbReference type="AlphaFoldDB" id="A0A0F8ZWF0"/>
<dbReference type="EMBL" id="LAZR01058037">
    <property type="protein sequence ID" value="KKK70759.1"/>
    <property type="molecule type" value="Genomic_DNA"/>
</dbReference>
<feature type="compositionally biased region" description="Polar residues" evidence="1">
    <location>
        <begin position="8"/>
        <end position="19"/>
    </location>
</feature>
<reference evidence="2" key="1">
    <citation type="journal article" date="2015" name="Nature">
        <title>Complex archaea that bridge the gap between prokaryotes and eukaryotes.</title>
        <authorList>
            <person name="Spang A."/>
            <person name="Saw J.H."/>
            <person name="Jorgensen S.L."/>
            <person name="Zaremba-Niedzwiedzka K."/>
            <person name="Martijn J."/>
            <person name="Lind A.E."/>
            <person name="van Eijk R."/>
            <person name="Schleper C."/>
            <person name="Guy L."/>
            <person name="Ettema T.J."/>
        </authorList>
    </citation>
    <scope>NUCLEOTIDE SEQUENCE</scope>
</reference>
<feature type="compositionally biased region" description="Pro residues" evidence="1">
    <location>
        <begin position="54"/>
        <end position="65"/>
    </location>
</feature>
<sequence>TGRVFAGTPSTAKPHQQQRVKGMSTDATDTIDVGEMETSAGNELASTIAEGQPPKSPPEAPPAAPSEPEGKPATVTTFTGDGGTATATPPAAPEVTPEGTETTEGGEEAGGGDEVSIRGLFDRIAGSAPGHTMIEKYPDDGQFLRGMAHAQGMLGKRDADADLGRAFRSRFGSEAEMRAFLQGQSPAATPPQQQPPPAAETTPPTFDQVRLWQQQVASAQAAGQEPPAEVARQLDAVNQQMQRAAFELATNPQALLKPHLDQQAQQVNQVIQQSQQQQAAAVAQAQWVQQFEETHKGWIAKGGQMTPGNLTPDGERLMQHVAAEVQRGRSQAEALHYGLQALQAEKAQQQPTAPTVPPVKPQGHHKPAVAAAPAPNAEEVY</sequence>
<feature type="region of interest" description="Disordered" evidence="1">
    <location>
        <begin position="1"/>
        <end position="114"/>
    </location>
</feature>
<gene>
    <name evidence="2" type="ORF">LCGC14_2920750</name>
</gene>
<evidence type="ECO:0000313" key="2">
    <source>
        <dbReference type="EMBL" id="KKK70759.1"/>
    </source>
</evidence>
<accession>A0A0F8ZWF0</accession>
<feature type="compositionally biased region" description="Low complexity" evidence="1">
    <location>
        <begin position="368"/>
        <end position="381"/>
    </location>
</feature>
<feature type="compositionally biased region" description="Low complexity" evidence="1">
    <location>
        <begin position="343"/>
        <end position="353"/>
    </location>
</feature>
<feature type="region of interest" description="Disordered" evidence="1">
    <location>
        <begin position="343"/>
        <end position="381"/>
    </location>
</feature>
<proteinExistence type="predicted"/>
<comment type="caution">
    <text evidence="2">The sequence shown here is derived from an EMBL/GenBank/DDBJ whole genome shotgun (WGS) entry which is preliminary data.</text>
</comment>
<feature type="non-terminal residue" evidence="2">
    <location>
        <position position="381"/>
    </location>
</feature>
<name>A0A0F8ZWF0_9ZZZZ</name>
<feature type="non-terminal residue" evidence="2">
    <location>
        <position position="1"/>
    </location>
</feature>
<feature type="region of interest" description="Disordered" evidence="1">
    <location>
        <begin position="184"/>
        <end position="204"/>
    </location>
</feature>
<organism evidence="2">
    <name type="scientific">marine sediment metagenome</name>
    <dbReference type="NCBI Taxonomy" id="412755"/>
    <lineage>
        <taxon>unclassified sequences</taxon>
        <taxon>metagenomes</taxon>
        <taxon>ecological metagenomes</taxon>
    </lineage>
</organism>
<evidence type="ECO:0000256" key="1">
    <source>
        <dbReference type="SAM" id="MobiDB-lite"/>
    </source>
</evidence>
<feature type="compositionally biased region" description="Pro residues" evidence="1">
    <location>
        <begin position="188"/>
        <end position="198"/>
    </location>
</feature>